<proteinExistence type="predicted"/>
<evidence type="ECO:0000313" key="2">
    <source>
        <dbReference type="Proteomes" id="UP000298327"/>
    </source>
</evidence>
<dbReference type="AlphaFoldDB" id="A0A4Y9Y105"/>
<organism evidence="1 2">
    <name type="scientific">Dentipellis fragilis</name>
    <dbReference type="NCBI Taxonomy" id="205917"/>
    <lineage>
        <taxon>Eukaryota</taxon>
        <taxon>Fungi</taxon>
        <taxon>Dikarya</taxon>
        <taxon>Basidiomycota</taxon>
        <taxon>Agaricomycotina</taxon>
        <taxon>Agaricomycetes</taxon>
        <taxon>Russulales</taxon>
        <taxon>Hericiaceae</taxon>
        <taxon>Dentipellis</taxon>
    </lineage>
</organism>
<evidence type="ECO:0000313" key="1">
    <source>
        <dbReference type="EMBL" id="TFY55267.1"/>
    </source>
</evidence>
<protein>
    <submittedName>
        <fullName evidence="1">Uncharacterized protein</fullName>
    </submittedName>
</protein>
<reference evidence="1 2" key="1">
    <citation type="submission" date="2019-02" db="EMBL/GenBank/DDBJ databases">
        <title>Genome sequencing of the rare red list fungi Dentipellis fragilis.</title>
        <authorList>
            <person name="Buettner E."/>
            <person name="Kellner H."/>
        </authorList>
    </citation>
    <scope>NUCLEOTIDE SEQUENCE [LARGE SCALE GENOMIC DNA]</scope>
    <source>
        <strain evidence="1 2">DSM 105465</strain>
    </source>
</reference>
<comment type="caution">
    <text evidence="1">The sequence shown here is derived from an EMBL/GenBank/DDBJ whole genome shotgun (WGS) entry which is preliminary data.</text>
</comment>
<accession>A0A4Y9Y105</accession>
<name>A0A4Y9Y105_9AGAM</name>
<gene>
    <name evidence="1" type="ORF">EVG20_g9380</name>
</gene>
<dbReference type="Proteomes" id="UP000298327">
    <property type="component" value="Unassembled WGS sequence"/>
</dbReference>
<dbReference type="EMBL" id="SEOQ01000935">
    <property type="protein sequence ID" value="TFY55267.1"/>
    <property type="molecule type" value="Genomic_DNA"/>
</dbReference>
<keyword evidence="2" id="KW-1185">Reference proteome</keyword>
<sequence>MFVSRRHVHAWRPRVRDAIPTNLSAGHECRPVLPKSKVPSLKSYHHSCMYIYADIAFDRHQEGKLVPASTSTSTAGYEGSNFKLKREVAPRLWVSEPRVEPAGGWLKRDQ</sequence>